<dbReference type="OrthoDB" id="10059875at2759"/>
<protein>
    <submittedName>
        <fullName evidence="1">Uncharacterized protein</fullName>
    </submittedName>
</protein>
<name>A0A1Q9BUA1_SYMMI</name>
<dbReference type="EMBL" id="LSRX01004030">
    <property type="protein sequence ID" value="OLP74259.1"/>
    <property type="molecule type" value="Genomic_DNA"/>
</dbReference>
<evidence type="ECO:0000313" key="1">
    <source>
        <dbReference type="EMBL" id="OLP74259.1"/>
    </source>
</evidence>
<proteinExistence type="predicted"/>
<gene>
    <name evidence="1" type="ORF">AK812_SmicGene46258</name>
</gene>
<keyword evidence="2" id="KW-1185">Reference proteome</keyword>
<evidence type="ECO:0000313" key="2">
    <source>
        <dbReference type="Proteomes" id="UP000186817"/>
    </source>
</evidence>
<comment type="caution">
    <text evidence="1">The sequence shown here is derived from an EMBL/GenBank/DDBJ whole genome shotgun (WGS) entry which is preliminary data.</text>
</comment>
<reference evidence="1 2" key="1">
    <citation type="submission" date="2016-02" db="EMBL/GenBank/DDBJ databases">
        <title>Genome analysis of coral dinoflagellate symbionts highlights evolutionary adaptations to a symbiotic lifestyle.</title>
        <authorList>
            <person name="Aranda M."/>
            <person name="Li Y."/>
            <person name="Liew Y.J."/>
            <person name="Baumgarten S."/>
            <person name="Simakov O."/>
            <person name="Wilson M."/>
            <person name="Piel J."/>
            <person name="Ashoor H."/>
            <person name="Bougouffa S."/>
            <person name="Bajic V.B."/>
            <person name="Ryu T."/>
            <person name="Ravasi T."/>
            <person name="Bayer T."/>
            <person name="Micklem G."/>
            <person name="Kim H."/>
            <person name="Bhak J."/>
            <person name="Lajeunesse T.C."/>
            <person name="Voolstra C.R."/>
        </authorList>
    </citation>
    <scope>NUCLEOTIDE SEQUENCE [LARGE SCALE GENOMIC DNA]</scope>
    <source>
        <strain evidence="1 2">CCMP2467</strain>
    </source>
</reference>
<accession>A0A1Q9BUA1</accession>
<dbReference type="Proteomes" id="UP000186817">
    <property type="component" value="Unassembled WGS sequence"/>
</dbReference>
<dbReference type="AlphaFoldDB" id="A0A1Q9BUA1"/>
<sequence>MPPIAENTVSETLWSWTLTPVRYHSVRKQLELAGLHDETGLEFLSWLGLLQDMPLPQAAADCPLDVVAQLLQRPETAYQSGERDMAA</sequence>
<organism evidence="1 2">
    <name type="scientific">Symbiodinium microadriaticum</name>
    <name type="common">Dinoflagellate</name>
    <name type="synonym">Zooxanthella microadriatica</name>
    <dbReference type="NCBI Taxonomy" id="2951"/>
    <lineage>
        <taxon>Eukaryota</taxon>
        <taxon>Sar</taxon>
        <taxon>Alveolata</taxon>
        <taxon>Dinophyceae</taxon>
        <taxon>Suessiales</taxon>
        <taxon>Symbiodiniaceae</taxon>
        <taxon>Symbiodinium</taxon>
    </lineage>
</organism>